<dbReference type="PANTHER" id="PTHR11056:SF0">
    <property type="entry name" value="HOMOGENTISATE 1,2-DIOXYGENASE"/>
    <property type="match status" value="1"/>
</dbReference>
<dbReference type="InterPro" id="IPR046452">
    <property type="entry name" value="HgmA_N"/>
</dbReference>
<comment type="cofactor">
    <cofactor evidence="1 8">
        <name>Fe cation</name>
        <dbReference type="ChEBI" id="CHEBI:24875"/>
    </cofactor>
</comment>
<dbReference type="HOGENOM" id="CLU_053101_0_0_6"/>
<gene>
    <name evidence="10" type="ordered locus">Nhal_1218</name>
</gene>
<protein>
    <submittedName>
        <fullName evidence="10">Homogentisate 12-dioxygenase</fullName>
    </submittedName>
</protein>
<dbReference type="AlphaFoldDB" id="D5BZT5"/>
<dbReference type="GO" id="GO:0046872">
    <property type="term" value="F:metal ion binding"/>
    <property type="evidence" value="ECO:0007669"/>
    <property type="project" value="UniProtKB-KW"/>
</dbReference>
<dbReference type="STRING" id="472759.Nhal_1218"/>
<feature type="active site" description="Proton acceptor" evidence="7">
    <location>
        <position position="249"/>
    </location>
</feature>
<keyword evidence="6 8" id="KW-0408">Iron</keyword>
<evidence type="ECO:0000256" key="4">
    <source>
        <dbReference type="ARBA" id="ARBA00022964"/>
    </source>
</evidence>
<dbReference type="eggNOG" id="COG3508">
    <property type="taxonomic scope" value="Bacteria"/>
</dbReference>
<keyword evidence="3 8" id="KW-0479">Metal-binding</keyword>
<dbReference type="SUPFAM" id="SSF51182">
    <property type="entry name" value="RmlC-like cupins"/>
    <property type="match status" value="1"/>
</dbReference>
<dbReference type="InterPro" id="IPR011051">
    <property type="entry name" value="RmlC_Cupin_sf"/>
</dbReference>
<name>D5BZT5_NITHN</name>
<keyword evidence="4" id="KW-0223">Dioxygenase</keyword>
<evidence type="ECO:0000313" key="10">
    <source>
        <dbReference type="EMBL" id="ADE14380.1"/>
    </source>
</evidence>
<dbReference type="InterPro" id="IPR014710">
    <property type="entry name" value="RmlC-like_jellyroll"/>
</dbReference>
<dbReference type="PANTHER" id="PTHR11056">
    <property type="entry name" value="HOMOGENTISATE 1,2-DIOXYGENASE"/>
    <property type="match status" value="1"/>
</dbReference>
<dbReference type="CDD" id="cd02208">
    <property type="entry name" value="cupin_RmlC-like"/>
    <property type="match status" value="1"/>
</dbReference>
<dbReference type="GO" id="GO:0005737">
    <property type="term" value="C:cytoplasm"/>
    <property type="evidence" value="ECO:0007669"/>
    <property type="project" value="TreeGrafter"/>
</dbReference>
<dbReference type="Pfam" id="PF20510">
    <property type="entry name" value="HgmA_N"/>
    <property type="match status" value="1"/>
</dbReference>
<sequence length="372" mass="42220">MSHWITLPKIEGVASKQAHADLPPESYERELGKEGFYGPSTQMYHRHPPTGWSDVQGPLRPRAFDTTRLEANQTSPWNAFRLLSNPHLQFRLWKTDSSMDHLVRNADGDELLFIHQGGGDLYCDYGHLAFREGDYILLPRGTLWRVETENPLCLLLLEATADSYQLPDKGIVGSHAVFDPAVLDTPEIDESFLAQQTESEWRVVVKRRGALSTIIYPFNPLDAVGWHGTLLPVRLNWRDIRPVMSHRYHIPPSAHTTFAASRFVVCTFCPRPIESDPGALKVPFFHNNDDYDEVLFYHQGEFFSRDNIHPGMMTLHPSGITHGPHPKAFEAGKKALRKETNEVAVMVDARDALEVAEFPPGVEWTGYVDSWK</sequence>
<evidence type="ECO:0000256" key="7">
    <source>
        <dbReference type="PIRSR" id="PIRSR605708-1"/>
    </source>
</evidence>
<dbReference type="RefSeq" id="WP_013032271.1">
    <property type="nucleotide sequence ID" value="NC_013960.1"/>
</dbReference>
<reference evidence="11" key="1">
    <citation type="submission" date="2010-04" db="EMBL/GenBank/DDBJ databases">
        <title>Complete genome sequence of Nitrosococcus halophilus Nc4, a salt-adapted, aerobic obligate ammonia-oxidizing sulfur purple bacterium.</title>
        <authorList>
            <consortium name="US DOE Joint Genome Institute"/>
            <person name="Campbell M.A."/>
            <person name="Malfatti S.A."/>
            <person name="Chain P.S.G."/>
            <person name="Heidelberg J.F."/>
            <person name="Ward B.B."/>
            <person name="Klotz M.G."/>
        </authorList>
    </citation>
    <scope>NUCLEOTIDE SEQUENCE [LARGE SCALE GENOMIC DNA]</scope>
    <source>
        <strain evidence="11">Nc4</strain>
    </source>
</reference>
<keyword evidence="11" id="KW-1185">Reference proteome</keyword>
<evidence type="ECO:0000259" key="9">
    <source>
        <dbReference type="Pfam" id="PF20510"/>
    </source>
</evidence>
<accession>D5BZT5</accession>
<dbReference type="InterPro" id="IPR005708">
    <property type="entry name" value="Homogentis_dOase"/>
</dbReference>
<evidence type="ECO:0000313" key="11">
    <source>
        <dbReference type="Proteomes" id="UP000001844"/>
    </source>
</evidence>
<dbReference type="GO" id="GO:0004411">
    <property type="term" value="F:homogentisate 1,2-dioxygenase activity"/>
    <property type="evidence" value="ECO:0007669"/>
    <property type="project" value="InterPro"/>
</dbReference>
<evidence type="ECO:0000256" key="1">
    <source>
        <dbReference type="ARBA" id="ARBA00001962"/>
    </source>
</evidence>
<feature type="domain" description="Homogentisate 1,2-dioxygenase N-terminal" evidence="9">
    <location>
        <begin position="90"/>
        <end position="234"/>
    </location>
</feature>
<dbReference type="Gene3D" id="2.60.120.10">
    <property type="entry name" value="Jelly Rolls"/>
    <property type="match status" value="1"/>
</dbReference>
<feature type="binding site" evidence="8">
    <location>
        <position position="322"/>
    </location>
    <ligand>
        <name>homogentisate</name>
        <dbReference type="ChEBI" id="CHEBI:16169"/>
    </ligand>
</feature>
<organism evidence="10 11">
    <name type="scientific">Nitrosococcus halophilus (strain Nc4)</name>
    <dbReference type="NCBI Taxonomy" id="472759"/>
    <lineage>
        <taxon>Bacteria</taxon>
        <taxon>Pseudomonadati</taxon>
        <taxon>Pseudomonadota</taxon>
        <taxon>Gammaproteobacteria</taxon>
        <taxon>Chromatiales</taxon>
        <taxon>Chromatiaceae</taxon>
        <taxon>Nitrosococcus</taxon>
    </lineage>
</organism>
<comment type="similarity">
    <text evidence="2">Belongs to the homogentisate dioxygenase family.</text>
</comment>
<dbReference type="EMBL" id="CP001798">
    <property type="protein sequence ID" value="ADE14380.1"/>
    <property type="molecule type" value="Genomic_DNA"/>
</dbReference>
<feature type="binding site" evidence="8">
    <location>
        <position position="286"/>
    </location>
    <ligand>
        <name>Fe cation</name>
        <dbReference type="ChEBI" id="CHEBI:24875"/>
    </ligand>
</feature>
<evidence type="ECO:0000256" key="5">
    <source>
        <dbReference type="ARBA" id="ARBA00023002"/>
    </source>
</evidence>
<dbReference type="GO" id="GO:0006559">
    <property type="term" value="P:L-phenylalanine catabolic process"/>
    <property type="evidence" value="ECO:0007669"/>
    <property type="project" value="InterPro"/>
</dbReference>
<dbReference type="Proteomes" id="UP000001844">
    <property type="component" value="Chromosome"/>
</dbReference>
<dbReference type="KEGG" id="nhl:Nhal_1218"/>
<feature type="binding site" evidence="8">
    <location>
        <position position="292"/>
    </location>
    <ligand>
        <name>Fe cation</name>
        <dbReference type="ChEBI" id="CHEBI:24875"/>
    </ligand>
</feature>
<dbReference type="OrthoDB" id="9811253at2"/>
<proteinExistence type="inferred from homology"/>
<evidence type="ECO:0000256" key="8">
    <source>
        <dbReference type="PIRSR" id="PIRSR605708-2"/>
    </source>
</evidence>
<evidence type="ECO:0000256" key="6">
    <source>
        <dbReference type="ARBA" id="ARBA00023004"/>
    </source>
</evidence>
<dbReference type="GO" id="GO:0006570">
    <property type="term" value="P:tyrosine metabolic process"/>
    <property type="evidence" value="ECO:0007669"/>
    <property type="project" value="InterPro"/>
</dbReference>
<keyword evidence="5" id="KW-0560">Oxidoreductase</keyword>
<feature type="binding site" evidence="8">
    <location>
        <position position="322"/>
    </location>
    <ligand>
        <name>Fe cation</name>
        <dbReference type="ChEBI" id="CHEBI:24875"/>
    </ligand>
</feature>
<evidence type="ECO:0000256" key="3">
    <source>
        <dbReference type="ARBA" id="ARBA00022723"/>
    </source>
</evidence>
<evidence type="ECO:0000256" key="2">
    <source>
        <dbReference type="ARBA" id="ARBA00007757"/>
    </source>
</evidence>